<feature type="compositionally biased region" description="Polar residues" evidence="2">
    <location>
        <begin position="553"/>
        <end position="565"/>
    </location>
</feature>
<feature type="region of interest" description="Disordered" evidence="2">
    <location>
        <begin position="921"/>
        <end position="954"/>
    </location>
</feature>
<feature type="coiled-coil region" evidence="1">
    <location>
        <begin position="368"/>
        <end position="395"/>
    </location>
</feature>
<feature type="compositionally biased region" description="Acidic residues" evidence="2">
    <location>
        <begin position="538"/>
        <end position="550"/>
    </location>
</feature>
<evidence type="ECO:0000313" key="3">
    <source>
        <dbReference type="EMBL" id="CAD8722340.1"/>
    </source>
</evidence>
<evidence type="ECO:0000256" key="2">
    <source>
        <dbReference type="SAM" id="MobiDB-lite"/>
    </source>
</evidence>
<feature type="coiled-coil region" evidence="1">
    <location>
        <begin position="577"/>
        <end position="629"/>
    </location>
</feature>
<dbReference type="EMBL" id="HBFC01036249">
    <property type="protein sequence ID" value="CAD8722340.1"/>
    <property type="molecule type" value="Transcribed_RNA"/>
</dbReference>
<feature type="region of interest" description="Disordered" evidence="2">
    <location>
        <begin position="538"/>
        <end position="566"/>
    </location>
</feature>
<proteinExistence type="predicted"/>
<gene>
    <name evidence="3" type="ORF">MANT1106_LOCUS21554</name>
</gene>
<sequence length="1066" mass="115506">MSARQSTKLANSTWAAMASLDVNADVMSDPPGGDTGKCRRHLARLAVVEQRLARVLGEQQHIIDQAAVHQAEVDRWRAKAEEADRVRDAMTVKATSAQARIDSLEEALQGLSLLVNVTDDGDDVRVRLEAEYGAELLRLQAQVSASNQEATNSMARERDALAAEELTRREKRRAQADTSELKDQLEGLQYEFNTLQVLMVEERARAKASISERNRELSVERVAGASALREATQAQVECEQERQRVKSALQAEADQIGQSRAMAIKLSERECELANERARIRMADAGREAAEEASHVLRQQLEGTQKSLSLYRAATGGSDQGLRQELSDATALVHSMSAANDRNTAGAIDMRRQLAASQESSVDHVRSMAGITVEMDTLHAQMREAQRNAAAALAEVGPAKQRAAECLVSMQTANERVVDAETLLQAEITTRVRVEDELGSANAQSADLSRRVRELKIIQKEQGTTSEDLVDSRVALSAAREEVDVLRLRLSGYEQEERVAGGGLLTGKKIDFKSLLETAKDELLCIFKLGRTAADGVDPTEVDTVSDEVDPTPCTQSSEESNSLSDGMAAEAVQDALNTLTSRANSWSDQFKALEAQMEKNDEEAQAALDEVIADKEDADARAKDAEKKAGLEAQALQAAAGLLDTRVEALRAVLIDNETVIRMMLDTTLDGTVHHHGTPPSSDPDIAEDHDLVSNAKDHLDAVRVVMDLITADIKERTSENAALTAAAADDWANIAALESEVRAIGEVAANETRERVSAMAELQVAGKALAKTAESLLLAETRACAAELRLNVGKKTLGTQAGPGLLEPVVKKEAIATPLTEAYPTKQYAMDDGVLPALVDKIIPREPPPQTPRVLKPAGWGSTWAAPVRTRLDPPIPNEFRSRGVSAATSTAPGRRHEAPSFPMETAAERLGFRNNLRRHSASSQRGNGDDLTLYEGHPLSVSRPATSRYTGDGGDYQEFSETRHLCAASEMDPQPRCLIVDIMMDPHLAGPSQAATRPQTCPAPGDAVRSTRSTMHAASRRQELPMGKQQLAMAIGADSLPSSQHKPLPLRLGVLIDSMDSRQ</sequence>
<reference evidence="3" key="1">
    <citation type="submission" date="2021-01" db="EMBL/GenBank/DDBJ databases">
        <authorList>
            <person name="Corre E."/>
            <person name="Pelletier E."/>
            <person name="Niang G."/>
            <person name="Scheremetjew M."/>
            <person name="Finn R."/>
            <person name="Kale V."/>
            <person name="Holt S."/>
            <person name="Cochrane G."/>
            <person name="Meng A."/>
            <person name="Brown T."/>
            <person name="Cohen L."/>
        </authorList>
    </citation>
    <scope>NUCLEOTIDE SEQUENCE</scope>
    <source>
        <strain evidence="3">SL-175</strain>
    </source>
</reference>
<keyword evidence="1" id="KW-0175">Coiled coil</keyword>
<organism evidence="3">
    <name type="scientific">Mantoniella antarctica</name>
    <dbReference type="NCBI Taxonomy" id="81844"/>
    <lineage>
        <taxon>Eukaryota</taxon>
        <taxon>Viridiplantae</taxon>
        <taxon>Chlorophyta</taxon>
        <taxon>Mamiellophyceae</taxon>
        <taxon>Mamiellales</taxon>
        <taxon>Mamiellaceae</taxon>
        <taxon>Mantoniella</taxon>
    </lineage>
</organism>
<name>A0A7S0XHB4_9CHLO</name>
<dbReference type="AlphaFoldDB" id="A0A7S0XHB4"/>
<accession>A0A7S0XHB4</accession>
<feature type="coiled-coil region" evidence="1">
    <location>
        <begin position="87"/>
        <end position="114"/>
    </location>
</feature>
<protein>
    <submittedName>
        <fullName evidence="3">Uncharacterized protein</fullName>
    </submittedName>
</protein>
<feature type="region of interest" description="Disordered" evidence="2">
    <location>
        <begin position="994"/>
        <end position="1015"/>
    </location>
</feature>
<feature type="region of interest" description="Disordered" evidence="2">
    <location>
        <begin position="871"/>
        <end position="905"/>
    </location>
</feature>
<evidence type="ECO:0000256" key="1">
    <source>
        <dbReference type="SAM" id="Coils"/>
    </source>
</evidence>